<comment type="caution">
    <text evidence="2">The sequence shown here is derived from an EMBL/GenBank/DDBJ whole genome shotgun (WGS) entry which is preliminary data.</text>
</comment>
<gene>
    <name evidence="2" type="ORF">GCM10023258_07440</name>
</gene>
<feature type="transmembrane region" description="Helical" evidence="1">
    <location>
        <begin position="7"/>
        <end position="27"/>
    </location>
</feature>
<protein>
    <submittedName>
        <fullName evidence="2">Uncharacterized protein</fullName>
    </submittedName>
</protein>
<keyword evidence="1" id="KW-0472">Membrane</keyword>
<evidence type="ECO:0000313" key="2">
    <source>
        <dbReference type="EMBL" id="GAA5019638.1"/>
    </source>
</evidence>
<keyword evidence="1" id="KW-1133">Transmembrane helix</keyword>
<dbReference type="Proteomes" id="UP001500427">
    <property type="component" value="Unassembled WGS sequence"/>
</dbReference>
<evidence type="ECO:0000313" key="3">
    <source>
        <dbReference type="Proteomes" id="UP001500427"/>
    </source>
</evidence>
<proteinExistence type="predicted"/>
<sequence>MGPRRRAVVVASSVGYAVLLLLGPRVLGAWAGAVVLVASLGLGFAWLLLVVAPWAAQGRGRTLRR</sequence>
<dbReference type="RefSeq" id="WP_345506088.1">
    <property type="nucleotide sequence ID" value="NZ_BAABIW010000006.1"/>
</dbReference>
<evidence type="ECO:0000256" key="1">
    <source>
        <dbReference type="SAM" id="Phobius"/>
    </source>
</evidence>
<organism evidence="2 3">
    <name type="scientific">Terrabacter aeriphilus</name>
    <dbReference type="NCBI Taxonomy" id="515662"/>
    <lineage>
        <taxon>Bacteria</taxon>
        <taxon>Bacillati</taxon>
        <taxon>Actinomycetota</taxon>
        <taxon>Actinomycetes</taxon>
        <taxon>Micrococcales</taxon>
        <taxon>Intrasporangiaceae</taxon>
        <taxon>Terrabacter</taxon>
    </lineage>
</organism>
<reference evidence="3" key="1">
    <citation type="journal article" date="2019" name="Int. J. Syst. Evol. Microbiol.">
        <title>The Global Catalogue of Microorganisms (GCM) 10K type strain sequencing project: providing services to taxonomists for standard genome sequencing and annotation.</title>
        <authorList>
            <consortium name="The Broad Institute Genomics Platform"/>
            <consortium name="The Broad Institute Genome Sequencing Center for Infectious Disease"/>
            <person name="Wu L."/>
            <person name="Ma J."/>
        </authorList>
    </citation>
    <scope>NUCLEOTIDE SEQUENCE [LARGE SCALE GENOMIC DNA]</scope>
    <source>
        <strain evidence="3">JCM 17687</strain>
    </source>
</reference>
<feature type="transmembrane region" description="Helical" evidence="1">
    <location>
        <begin position="33"/>
        <end position="56"/>
    </location>
</feature>
<accession>A0ABP9J596</accession>
<keyword evidence="1" id="KW-0812">Transmembrane</keyword>
<dbReference type="EMBL" id="BAABIW010000006">
    <property type="protein sequence ID" value="GAA5019638.1"/>
    <property type="molecule type" value="Genomic_DNA"/>
</dbReference>
<name>A0ABP9J596_9MICO</name>
<keyword evidence="3" id="KW-1185">Reference proteome</keyword>